<keyword evidence="1" id="KW-0472">Membrane</keyword>
<dbReference type="EMBL" id="GBBM01007780">
    <property type="protein sequence ID" value="JAC27638.1"/>
    <property type="molecule type" value="mRNA"/>
</dbReference>
<evidence type="ECO:0000256" key="1">
    <source>
        <dbReference type="SAM" id="Phobius"/>
    </source>
</evidence>
<sequence length="105" mass="11904">MWIPVISFFVTFFVAILITLALGLKNSADVDPNLITPAMRKFYLSTRTKQEQSCTKEQKCAPMKMEDSTTEKPEKAHEIMNYQNGHVNYAMTNDDGTEHTVISSI</sequence>
<evidence type="ECO:0000313" key="2">
    <source>
        <dbReference type="EMBL" id="JAC27638.1"/>
    </source>
</evidence>
<dbReference type="AlphaFoldDB" id="A0A023G433"/>
<reference evidence="2" key="1">
    <citation type="submission" date="2014-03" db="EMBL/GenBank/DDBJ databases">
        <title>The sialotranscriptome of Amblyomma triste, Amblyomma parvum and Amblyomma cajennense ticks, uncovered by 454-based RNA-seq.</title>
        <authorList>
            <person name="Garcia G.R."/>
            <person name="Gardinassi L.G."/>
            <person name="Ribeiro J.M."/>
            <person name="Anatriello E."/>
            <person name="Ferreira B.R."/>
            <person name="Moreira H.N."/>
            <person name="Mafra C."/>
            <person name="Olegario M.M."/>
            <person name="Szabo P.J."/>
            <person name="Miranda-Santos I.K."/>
            <person name="Maruyama S.R."/>
        </authorList>
    </citation>
    <scope>NUCLEOTIDE SEQUENCE</scope>
    <source>
        <strain evidence="2">Mato Grasso do Sul</strain>
        <tissue evidence="2">Salivary glands</tissue>
    </source>
</reference>
<feature type="transmembrane region" description="Helical" evidence="1">
    <location>
        <begin position="6"/>
        <end position="24"/>
    </location>
</feature>
<accession>A0A023G433</accession>
<proteinExistence type="evidence at transcript level"/>
<keyword evidence="1" id="KW-0812">Transmembrane</keyword>
<keyword evidence="1" id="KW-1133">Transmembrane helix</keyword>
<name>A0A023G433_AMBTT</name>
<protein>
    <submittedName>
        <fullName evidence="2">Putative secreted protein</fullName>
    </submittedName>
</protein>
<organism evidence="2">
    <name type="scientific">Amblyomma triste</name>
    <name type="common">Neotropical tick</name>
    <dbReference type="NCBI Taxonomy" id="251400"/>
    <lineage>
        <taxon>Eukaryota</taxon>
        <taxon>Metazoa</taxon>
        <taxon>Ecdysozoa</taxon>
        <taxon>Arthropoda</taxon>
        <taxon>Chelicerata</taxon>
        <taxon>Arachnida</taxon>
        <taxon>Acari</taxon>
        <taxon>Parasitiformes</taxon>
        <taxon>Ixodida</taxon>
        <taxon>Ixodoidea</taxon>
        <taxon>Ixodidae</taxon>
        <taxon>Amblyomminae</taxon>
        <taxon>Amblyomma</taxon>
    </lineage>
</organism>